<evidence type="ECO:0000313" key="12">
    <source>
        <dbReference type="Proteomes" id="UP000032809"/>
    </source>
</evidence>
<evidence type="ECO:0000256" key="7">
    <source>
        <dbReference type="ARBA" id="ARBA00022741"/>
    </source>
</evidence>
<name>A0A0C7P4S4_DEFTU</name>
<proteinExistence type="inferred from homology"/>
<dbReference type="PANTHER" id="PTHR33540">
    <property type="entry name" value="TRNA THREONYLCARBAMOYLADENOSINE BIOSYNTHESIS PROTEIN TSAE"/>
    <property type="match status" value="1"/>
</dbReference>
<comment type="similarity">
    <text evidence="2">Belongs to the TsaE family.</text>
</comment>
<dbReference type="PANTHER" id="PTHR33540:SF2">
    <property type="entry name" value="TRNA THREONYLCARBAMOYLADENOSINE BIOSYNTHESIS PROTEIN TSAE"/>
    <property type="match status" value="1"/>
</dbReference>
<dbReference type="Gene3D" id="3.40.50.300">
    <property type="entry name" value="P-loop containing nucleotide triphosphate hydrolases"/>
    <property type="match status" value="1"/>
</dbReference>
<evidence type="ECO:0000256" key="5">
    <source>
        <dbReference type="ARBA" id="ARBA00022694"/>
    </source>
</evidence>
<sequence>MSIVYYQKVSLEELTKMGKFISENLFPGAKILLFGDLGTGKTTIASLIINGLANKEIVVTSPTFSLIKVYDTKPTVYHIDLYRLNDVSEIEYLDIFSDLTGVYIIEWADKLGYLTPDESLNIYLSYNEDINFRDITIEGKGPRYQLFEQEITKKFRVV</sequence>
<comment type="subcellular location">
    <subcellularLocation>
        <location evidence="1">Cytoplasm</location>
    </subcellularLocation>
</comment>
<dbReference type="AlphaFoldDB" id="A0A0C7P4S4"/>
<dbReference type="Proteomes" id="UP000032809">
    <property type="component" value="Chromosome I"/>
</dbReference>
<dbReference type="InterPro" id="IPR027417">
    <property type="entry name" value="P-loop_NTPase"/>
</dbReference>
<evidence type="ECO:0000256" key="6">
    <source>
        <dbReference type="ARBA" id="ARBA00022723"/>
    </source>
</evidence>
<evidence type="ECO:0000256" key="10">
    <source>
        <dbReference type="ARBA" id="ARBA00032441"/>
    </source>
</evidence>
<evidence type="ECO:0000256" key="9">
    <source>
        <dbReference type="ARBA" id="ARBA00022842"/>
    </source>
</evidence>
<dbReference type="RefSeq" id="WP_052670438.1">
    <property type="nucleotide sequence ID" value="NZ_LN824141.1"/>
</dbReference>
<evidence type="ECO:0000256" key="3">
    <source>
        <dbReference type="ARBA" id="ARBA00019010"/>
    </source>
</evidence>
<dbReference type="HOGENOM" id="CLU_087829_3_0_0"/>
<dbReference type="NCBIfam" id="TIGR00150">
    <property type="entry name" value="T6A_YjeE"/>
    <property type="match status" value="1"/>
</dbReference>
<reference evidence="12" key="1">
    <citation type="submission" date="2014-11" db="EMBL/GenBank/DDBJ databases">
        <authorList>
            <person name="Wibberg D."/>
        </authorList>
    </citation>
    <scope>NUCLEOTIDE SEQUENCE [LARGE SCALE GENOMIC DNA]</scope>
    <source>
        <strain evidence="12">L3</strain>
    </source>
</reference>
<evidence type="ECO:0000313" key="11">
    <source>
        <dbReference type="EMBL" id="CEP78829.1"/>
    </source>
</evidence>
<gene>
    <name evidence="11" type="ORF">DTL3_1539</name>
</gene>
<keyword evidence="9" id="KW-0460">Magnesium</keyword>
<evidence type="ECO:0000256" key="1">
    <source>
        <dbReference type="ARBA" id="ARBA00004496"/>
    </source>
</evidence>
<keyword evidence="12" id="KW-1185">Reference proteome</keyword>
<evidence type="ECO:0000256" key="8">
    <source>
        <dbReference type="ARBA" id="ARBA00022840"/>
    </source>
</evidence>
<dbReference type="GO" id="GO:0002949">
    <property type="term" value="P:tRNA threonylcarbamoyladenosine modification"/>
    <property type="evidence" value="ECO:0007669"/>
    <property type="project" value="InterPro"/>
</dbReference>
<dbReference type="SUPFAM" id="SSF52540">
    <property type="entry name" value="P-loop containing nucleoside triphosphate hydrolases"/>
    <property type="match status" value="1"/>
</dbReference>
<dbReference type="OrthoDB" id="9815896at2"/>
<accession>A0A0C7P4S4</accession>
<dbReference type="GO" id="GO:0005524">
    <property type="term" value="F:ATP binding"/>
    <property type="evidence" value="ECO:0007669"/>
    <property type="project" value="UniProtKB-KW"/>
</dbReference>
<keyword evidence="5" id="KW-0819">tRNA processing</keyword>
<evidence type="ECO:0000256" key="4">
    <source>
        <dbReference type="ARBA" id="ARBA00022490"/>
    </source>
</evidence>
<protein>
    <recommendedName>
        <fullName evidence="3">tRNA threonylcarbamoyladenosine biosynthesis protein TsaE</fullName>
    </recommendedName>
    <alternativeName>
        <fullName evidence="10">t(6)A37 threonylcarbamoyladenosine biosynthesis protein TsaE</fullName>
    </alternativeName>
</protein>
<evidence type="ECO:0000256" key="2">
    <source>
        <dbReference type="ARBA" id="ARBA00007599"/>
    </source>
</evidence>
<keyword evidence="7" id="KW-0547">Nucleotide-binding</keyword>
<keyword evidence="6" id="KW-0479">Metal-binding</keyword>
<dbReference type="GO" id="GO:0005737">
    <property type="term" value="C:cytoplasm"/>
    <property type="evidence" value="ECO:0007669"/>
    <property type="project" value="UniProtKB-SubCell"/>
</dbReference>
<organism evidence="11 12">
    <name type="scientific">Defluviitoga tunisiensis</name>
    <dbReference type="NCBI Taxonomy" id="1006576"/>
    <lineage>
        <taxon>Bacteria</taxon>
        <taxon>Thermotogati</taxon>
        <taxon>Thermotogota</taxon>
        <taxon>Thermotogae</taxon>
        <taxon>Petrotogales</taxon>
        <taxon>Petrotogaceae</taxon>
        <taxon>Defluviitoga</taxon>
    </lineage>
</organism>
<dbReference type="Pfam" id="PF02367">
    <property type="entry name" value="TsaE"/>
    <property type="match status" value="1"/>
</dbReference>
<keyword evidence="8" id="KW-0067">ATP-binding</keyword>
<dbReference type="KEGG" id="dtn:DTL3_1539"/>
<keyword evidence="4" id="KW-0963">Cytoplasm</keyword>
<dbReference type="STRING" id="1006576.DTL3_1539"/>
<dbReference type="InterPro" id="IPR003442">
    <property type="entry name" value="T6A_TsaE"/>
</dbReference>
<dbReference type="EMBL" id="LN824141">
    <property type="protein sequence ID" value="CEP78829.1"/>
    <property type="molecule type" value="Genomic_DNA"/>
</dbReference>
<dbReference type="GO" id="GO:0046872">
    <property type="term" value="F:metal ion binding"/>
    <property type="evidence" value="ECO:0007669"/>
    <property type="project" value="UniProtKB-KW"/>
</dbReference>